<sequence>MIEGVGGGLIAYSDLILVQCPECRSCARITTPNNAKGLINPRYMGHESKRLQCIKCGLTKEVHPKRRWDNLWAYTHELFDEKQGLDWYFGLPLYLQIQCCGHKMWFFNFDHLSLVEKYIKKNIRPSGLYYLSIESRLPKWMKLSKNREEVLKAITKLKQQ</sequence>
<gene>
    <name evidence="1" type="ORF">GCM10007380_08890</name>
</gene>
<protein>
    <submittedName>
        <fullName evidence="1">Uncharacterized protein</fullName>
    </submittedName>
</protein>
<name>A0A8J3AFK9_9BACI</name>
<dbReference type="Proteomes" id="UP000626244">
    <property type="component" value="Unassembled WGS sequence"/>
</dbReference>
<dbReference type="OrthoDB" id="7189707at2"/>
<organism evidence="1 2">
    <name type="scientific">Gottfriedia solisilvae</name>
    <dbReference type="NCBI Taxonomy" id="1516104"/>
    <lineage>
        <taxon>Bacteria</taxon>
        <taxon>Bacillati</taxon>
        <taxon>Bacillota</taxon>
        <taxon>Bacilli</taxon>
        <taxon>Bacillales</taxon>
        <taxon>Bacillaceae</taxon>
        <taxon>Gottfriedia</taxon>
    </lineage>
</organism>
<comment type="caution">
    <text evidence="1">The sequence shown here is derived from an EMBL/GenBank/DDBJ whole genome shotgun (WGS) entry which is preliminary data.</text>
</comment>
<dbReference type="AlphaFoldDB" id="A0A8J3AFK9"/>
<evidence type="ECO:0000313" key="1">
    <source>
        <dbReference type="EMBL" id="GGI11647.1"/>
    </source>
</evidence>
<evidence type="ECO:0000313" key="2">
    <source>
        <dbReference type="Proteomes" id="UP000626244"/>
    </source>
</evidence>
<proteinExistence type="predicted"/>
<dbReference type="RefSeq" id="WP_087999126.1">
    <property type="nucleotide sequence ID" value="NZ_BMHB01000001.1"/>
</dbReference>
<accession>A0A8J3AFK9</accession>
<keyword evidence="2" id="KW-1185">Reference proteome</keyword>
<reference evidence="2" key="1">
    <citation type="journal article" date="2019" name="Int. J. Syst. Evol. Microbiol.">
        <title>The Global Catalogue of Microorganisms (GCM) 10K type strain sequencing project: providing services to taxonomists for standard genome sequencing and annotation.</title>
        <authorList>
            <consortium name="The Broad Institute Genomics Platform"/>
            <consortium name="The Broad Institute Genome Sequencing Center for Infectious Disease"/>
            <person name="Wu L."/>
            <person name="Ma J."/>
        </authorList>
    </citation>
    <scope>NUCLEOTIDE SEQUENCE [LARGE SCALE GENOMIC DNA]</scope>
    <source>
        <strain evidence="2">CGMCC 1.14993</strain>
    </source>
</reference>
<dbReference type="EMBL" id="BMHB01000001">
    <property type="protein sequence ID" value="GGI11647.1"/>
    <property type="molecule type" value="Genomic_DNA"/>
</dbReference>